<dbReference type="GO" id="GO:0003677">
    <property type="term" value="F:DNA binding"/>
    <property type="evidence" value="ECO:0007669"/>
    <property type="project" value="InterPro"/>
</dbReference>
<dbReference type="GO" id="GO:0010369">
    <property type="term" value="C:chromocenter"/>
    <property type="evidence" value="ECO:0007669"/>
    <property type="project" value="TreeGrafter"/>
</dbReference>
<gene>
    <name evidence="2" type="ORF">NHX12_014903</name>
</gene>
<dbReference type="SMART" id="SM00391">
    <property type="entry name" value="MBD"/>
    <property type="match status" value="1"/>
</dbReference>
<evidence type="ECO:0000313" key="3">
    <source>
        <dbReference type="Proteomes" id="UP001148018"/>
    </source>
</evidence>
<dbReference type="PANTHER" id="PTHR16112:SF18">
    <property type="entry name" value="METHYL-CPG-BINDING DOMAIN PROTEIN 5"/>
    <property type="match status" value="1"/>
</dbReference>
<dbReference type="Proteomes" id="UP001148018">
    <property type="component" value="Unassembled WGS sequence"/>
</dbReference>
<proteinExistence type="predicted"/>
<dbReference type="EMBL" id="JANIIK010000119">
    <property type="protein sequence ID" value="KAJ3584408.1"/>
    <property type="molecule type" value="Genomic_DNA"/>
</dbReference>
<feature type="domain" description="MBD" evidence="1">
    <location>
        <begin position="10"/>
        <end position="81"/>
    </location>
</feature>
<accession>A0A9Q0D9E0</accession>
<dbReference type="OrthoDB" id="641149at2759"/>
<comment type="caution">
    <text evidence="2">The sequence shown here is derived from an EMBL/GenBank/DDBJ whole genome shotgun (WGS) entry which is preliminary data.</text>
</comment>
<dbReference type="InterPro" id="IPR016177">
    <property type="entry name" value="DNA-bd_dom_sf"/>
</dbReference>
<dbReference type="InterPro" id="IPR001739">
    <property type="entry name" value="Methyl_CpG_DNA-bd"/>
</dbReference>
<sequence length="128" mass="13930">MNGGKGFEVGGDRRWAPVQVPVGWQRRAELGKGVVYVSPSGSALASYDQLKAYLLTDGTCKCGLECPLILHKVFNFDPGAAARQRTAEDMRSDEDVTKLCLHRRKLLAVAVLHRSMETGVVTGTWASP</sequence>
<evidence type="ECO:0000259" key="1">
    <source>
        <dbReference type="PROSITE" id="PS50982"/>
    </source>
</evidence>
<evidence type="ECO:0000313" key="2">
    <source>
        <dbReference type="EMBL" id="KAJ3584408.1"/>
    </source>
</evidence>
<dbReference type="GO" id="GO:0003682">
    <property type="term" value="F:chromatin binding"/>
    <property type="evidence" value="ECO:0007669"/>
    <property type="project" value="TreeGrafter"/>
</dbReference>
<dbReference type="GO" id="GO:0005634">
    <property type="term" value="C:nucleus"/>
    <property type="evidence" value="ECO:0007669"/>
    <property type="project" value="TreeGrafter"/>
</dbReference>
<dbReference type="PANTHER" id="PTHR16112">
    <property type="entry name" value="METHYL-CPG BINDING PROTEIN, DROSOPHILA"/>
    <property type="match status" value="1"/>
</dbReference>
<dbReference type="PROSITE" id="PS50982">
    <property type="entry name" value="MBD"/>
    <property type="match status" value="1"/>
</dbReference>
<keyword evidence="3" id="KW-1185">Reference proteome</keyword>
<protein>
    <recommendedName>
        <fullName evidence="1">MBD domain-containing protein</fullName>
    </recommendedName>
</protein>
<name>A0A9Q0D9E0_9TELE</name>
<dbReference type="SUPFAM" id="SSF54171">
    <property type="entry name" value="DNA-binding domain"/>
    <property type="match status" value="1"/>
</dbReference>
<dbReference type="Pfam" id="PF01429">
    <property type="entry name" value="MBD"/>
    <property type="match status" value="1"/>
</dbReference>
<organism evidence="2 3">
    <name type="scientific">Muraenolepis orangiensis</name>
    <name type="common">Patagonian moray cod</name>
    <dbReference type="NCBI Taxonomy" id="630683"/>
    <lineage>
        <taxon>Eukaryota</taxon>
        <taxon>Metazoa</taxon>
        <taxon>Chordata</taxon>
        <taxon>Craniata</taxon>
        <taxon>Vertebrata</taxon>
        <taxon>Euteleostomi</taxon>
        <taxon>Actinopterygii</taxon>
        <taxon>Neopterygii</taxon>
        <taxon>Teleostei</taxon>
        <taxon>Neoteleostei</taxon>
        <taxon>Acanthomorphata</taxon>
        <taxon>Zeiogadaria</taxon>
        <taxon>Gadariae</taxon>
        <taxon>Gadiformes</taxon>
        <taxon>Muraenolepidoidei</taxon>
        <taxon>Muraenolepididae</taxon>
        <taxon>Muraenolepis</taxon>
    </lineage>
</organism>
<dbReference type="AlphaFoldDB" id="A0A9Q0D9E0"/>
<reference evidence="2" key="1">
    <citation type="submission" date="2022-07" db="EMBL/GenBank/DDBJ databases">
        <title>Chromosome-level genome of Muraenolepis orangiensis.</title>
        <authorList>
            <person name="Kim J."/>
        </authorList>
    </citation>
    <scope>NUCLEOTIDE SEQUENCE</scope>
    <source>
        <strain evidence="2">KU_S4_2022</strain>
        <tissue evidence="2">Muscle</tissue>
    </source>
</reference>